<feature type="region of interest" description="Disordered" evidence="1">
    <location>
        <begin position="56"/>
        <end position="123"/>
    </location>
</feature>
<feature type="compositionally biased region" description="Basic and acidic residues" evidence="1">
    <location>
        <begin position="66"/>
        <end position="79"/>
    </location>
</feature>
<dbReference type="CTD" id="36344917"/>
<dbReference type="EMBL" id="APAU02000136">
    <property type="protein sequence ID" value="EUB55955.1"/>
    <property type="molecule type" value="Genomic_DNA"/>
</dbReference>
<dbReference type="OrthoDB" id="10316302at2759"/>
<accession>W6U4B6</accession>
<reference evidence="2 3" key="1">
    <citation type="journal article" date="2013" name="Nat. Genet.">
        <title>The genome of the hydatid tapeworm Echinococcus granulosus.</title>
        <authorList>
            <person name="Zheng H."/>
            <person name="Zhang W."/>
            <person name="Zhang L."/>
            <person name="Zhang Z."/>
            <person name="Li J."/>
            <person name="Lu G."/>
            <person name="Zhu Y."/>
            <person name="Wang Y."/>
            <person name="Huang Y."/>
            <person name="Liu J."/>
            <person name="Kang H."/>
            <person name="Chen J."/>
            <person name="Wang L."/>
            <person name="Chen A."/>
            <person name="Yu S."/>
            <person name="Gao Z."/>
            <person name="Jin L."/>
            <person name="Gu W."/>
            <person name="Wang Z."/>
            <person name="Zhao L."/>
            <person name="Shi B."/>
            <person name="Wen H."/>
            <person name="Lin R."/>
            <person name="Jones M.K."/>
            <person name="Brejova B."/>
            <person name="Vinar T."/>
            <person name="Zhao G."/>
            <person name="McManus D.P."/>
            <person name="Chen Z."/>
            <person name="Zhou Y."/>
            <person name="Wang S."/>
        </authorList>
    </citation>
    <scope>NUCLEOTIDE SEQUENCE [LARGE SCALE GENOMIC DNA]</scope>
</reference>
<evidence type="ECO:0000256" key="1">
    <source>
        <dbReference type="SAM" id="MobiDB-lite"/>
    </source>
</evidence>
<dbReference type="KEGG" id="egl:EGR_09202"/>
<dbReference type="GeneID" id="36344917"/>
<dbReference type="RefSeq" id="XP_024347151.1">
    <property type="nucleotide sequence ID" value="XM_024498451.1"/>
</dbReference>
<feature type="compositionally biased region" description="Basic and acidic residues" evidence="1">
    <location>
        <begin position="86"/>
        <end position="108"/>
    </location>
</feature>
<dbReference type="Proteomes" id="UP000019149">
    <property type="component" value="Unassembled WGS sequence"/>
</dbReference>
<sequence>MGTSIAAPRGPPQEYAVTDAVLEDVIEVEGDDFVDEFLLEEMVCQFLPYNTTVKDNEETENSCQTKDGRRGKCEGRRTDQLAPKVQRIEQRKERGGEAGGEEGGRCEWGDGNTEQPVAEVERC</sequence>
<evidence type="ECO:0000313" key="3">
    <source>
        <dbReference type="Proteomes" id="UP000019149"/>
    </source>
</evidence>
<proteinExistence type="predicted"/>
<keyword evidence="3" id="KW-1185">Reference proteome</keyword>
<organism evidence="2 3">
    <name type="scientific">Echinococcus granulosus</name>
    <name type="common">Hydatid tapeworm</name>
    <dbReference type="NCBI Taxonomy" id="6210"/>
    <lineage>
        <taxon>Eukaryota</taxon>
        <taxon>Metazoa</taxon>
        <taxon>Spiralia</taxon>
        <taxon>Lophotrochozoa</taxon>
        <taxon>Platyhelminthes</taxon>
        <taxon>Cestoda</taxon>
        <taxon>Eucestoda</taxon>
        <taxon>Cyclophyllidea</taxon>
        <taxon>Taeniidae</taxon>
        <taxon>Echinococcus</taxon>
        <taxon>Echinococcus granulosus group</taxon>
    </lineage>
</organism>
<dbReference type="OMA" id="ETENSCQ"/>
<name>W6U4B6_ECHGR</name>
<dbReference type="AlphaFoldDB" id="W6U4B6"/>
<gene>
    <name evidence="2" type="ORF">EGR_09202</name>
</gene>
<protein>
    <submittedName>
        <fullName evidence="2">Uncharacterized protein</fullName>
    </submittedName>
</protein>
<comment type="caution">
    <text evidence="2">The sequence shown here is derived from an EMBL/GenBank/DDBJ whole genome shotgun (WGS) entry which is preliminary data.</text>
</comment>
<evidence type="ECO:0000313" key="2">
    <source>
        <dbReference type="EMBL" id="EUB55955.1"/>
    </source>
</evidence>